<gene>
    <name evidence="2" type="ORF">E1263_12490</name>
</gene>
<dbReference type="OrthoDB" id="9799703at2"/>
<dbReference type="GO" id="GO:0004519">
    <property type="term" value="F:endonuclease activity"/>
    <property type="evidence" value="ECO:0007669"/>
    <property type="project" value="UniProtKB-KW"/>
</dbReference>
<proteinExistence type="predicted"/>
<name>A0A4R4ZMM8_9ACTN</name>
<dbReference type="Pfam" id="PF05685">
    <property type="entry name" value="Uma2"/>
    <property type="match status" value="1"/>
</dbReference>
<dbReference type="InterPro" id="IPR012296">
    <property type="entry name" value="Nuclease_put_TT1808"/>
</dbReference>
<keyword evidence="2" id="KW-0255">Endonuclease</keyword>
<dbReference type="Proteomes" id="UP000295124">
    <property type="component" value="Unassembled WGS sequence"/>
</dbReference>
<evidence type="ECO:0000259" key="1">
    <source>
        <dbReference type="Pfam" id="PF05685"/>
    </source>
</evidence>
<keyword evidence="2" id="KW-0378">Hydrolase</keyword>
<reference evidence="2 3" key="1">
    <citation type="submission" date="2019-03" db="EMBL/GenBank/DDBJ databases">
        <title>Draft genome sequences of novel Actinobacteria.</title>
        <authorList>
            <person name="Sahin N."/>
            <person name="Ay H."/>
            <person name="Saygin H."/>
        </authorList>
    </citation>
    <scope>NUCLEOTIDE SEQUENCE [LARGE SCALE GENOMIC DNA]</scope>
    <source>
        <strain evidence="2 3">JCM 13523</strain>
    </source>
</reference>
<dbReference type="PANTHER" id="PTHR34107:SF4">
    <property type="entry name" value="SLL1222 PROTEIN"/>
    <property type="match status" value="1"/>
</dbReference>
<comment type="caution">
    <text evidence="2">The sequence shown here is derived from an EMBL/GenBank/DDBJ whole genome shotgun (WGS) entry which is preliminary data.</text>
</comment>
<dbReference type="CDD" id="cd06260">
    <property type="entry name" value="DUF820-like"/>
    <property type="match status" value="1"/>
</dbReference>
<dbReference type="InterPro" id="IPR011335">
    <property type="entry name" value="Restrct_endonuc-II-like"/>
</dbReference>
<sequence length="214" mass="23517">MVEPTPRSTPCWSYAQEGGAIVSVEPLNPEPDRLEPHRAGPFTFADLDAAPDDGTRRELIDGVLLVTPAPALIHQRAALRIAAALDSVCPAEFEVVIAPYDYRPTAERSLQPDVLVLGSDETNPAHAEKPLLLAVEVLSPRTHLVARLKRSAYEQAGVHSYWIVEPDEETLTVLELVDGLYVERDVVVGEKVFEATLPFPVQIVPAELTRSRRT</sequence>
<dbReference type="PANTHER" id="PTHR34107">
    <property type="entry name" value="SLL0198 PROTEIN-RELATED"/>
    <property type="match status" value="1"/>
</dbReference>
<dbReference type="Gene3D" id="3.90.1570.10">
    <property type="entry name" value="tt1808, chain A"/>
    <property type="match status" value="1"/>
</dbReference>
<dbReference type="EMBL" id="SMKX01000028">
    <property type="protein sequence ID" value="TDD60108.1"/>
    <property type="molecule type" value="Genomic_DNA"/>
</dbReference>
<dbReference type="AlphaFoldDB" id="A0A4R4ZMM8"/>
<protein>
    <submittedName>
        <fullName evidence="2">Uma2 family endonuclease</fullName>
    </submittedName>
</protein>
<dbReference type="SUPFAM" id="SSF52980">
    <property type="entry name" value="Restriction endonuclease-like"/>
    <property type="match status" value="1"/>
</dbReference>
<dbReference type="InterPro" id="IPR008538">
    <property type="entry name" value="Uma2"/>
</dbReference>
<organism evidence="2 3">
    <name type="scientific">Kribbella antibiotica</name>
    <dbReference type="NCBI Taxonomy" id="190195"/>
    <lineage>
        <taxon>Bacteria</taxon>
        <taxon>Bacillati</taxon>
        <taxon>Actinomycetota</taxon>
        <taxon>Actinomycetes</taxon>
        <taxon>Propionibacteriales</taxon>
        <taxon>Kribbellaceae</taxon>
        <taxon>Kribbella</taxon>
    </lineage>
</organism>
<evidence type="ECO:0000313" key="3">
    <source>
        <dbReference type="Proteomes" id="UP000295124"/>
    </source>
</evidence>
<evidence type="ECO:0000313" key="2">
    <source>
        <dbReference type="EMBL" id="TDD60108.1"/>
    </source>
</evidence>
<feature type="domain" description="Putative restriction endonuclease" evidence="1">
    <location>
        <begin position="46"/>
        <end position="202"/>
    </location>
</feature>
<keyword evidence="2" id="KW-0540">Nuclease</keyword>
<keyword evidence="3" id="KW-1185">Reference proteome</keyword>
<accession>A0A4R4ZMM8</accession>